<name>A0A7V7PQR4_9HYPH</name>
<dbReference type="EMBL" id="VZDO01000004">
    <property type="protein sequence ID" value="KAB0680751.1"/>
    <property type="molecule type" value="Genomic_DNA"/>
</dbReference>
<feature type="compositionally biased region" description="Acidic residues" evidence="2">
    <location>
        <begin position="55"/>
        <end position="68"/>
    </location>
</feature>
<dbReference type="Gene3D" id="1.10.287.470">
    <property type="entry name" value="Helix hairpin bin"/>
    <property type="match status" value="2"/>
</dbReference>
<dbReference type="AlphaFoldDB" id="A0A7V7PQR4"/>
<reference evidence="6 7" key="1">
    <citation type="submission" date="2019-09" db="EMBL/GenBank/DDBJ databases">
        <title>YIM 132180 draft genome.</title>
        <authorList>
            <person name="Zhang K."/>
        </authorList>
    </citation>
    <scope>NUCLEOTIDE SEQUENCE [LARGE SCALE GENOMIC DNA]</scope>
    <source>
        <strain evidence="6 7">YIM 132180</strain>
    </source>
</reference>
<dbReference type="InterPro" id="IPR058625">
    <property type="entry name" value="MdtA-like_BSH"/>
</dbReference>
<dbReference type="GO" id="GO:0055085">
    <property type="term" value="P:transmembrane transport"/>
    <property type="evidence" value="ECO:0007669"/>
    <property type="project" value="InterPro"/>
</dbReference>
<feature type="region of interest" description="Disordered" evidence="2">
    <location>
        <begin position="1"/>
        <end position="76"/>
    </location>
</feature>
<evidence type="ECO:0000313" key="7">
    <source>
        <dbReference type="Proteomes" id="UP000432089"/>
    </source>
</evidence>
<feature type="compositionally biased region" description="Basic and acidic residues" evidence="2">
    <location>
        <begin position="14"/>
        <end position="53"/>
    </location>
</feature>
<evidence type="ECO:0000256" key="2">
    <source>
        <dbReference type="SAM" id="MobiDB-lite"/>
    </source>
</evidence>
<evidence type="ECO:0000313" key="6">
    <source>
        <dbReference type="EMBL" id="KAB0680751.1"/>
    </source>
</evidence>
<proteinExistence type="predicted"/>
<dbReference type="InterPro" id="IPR058792">
    <property type="entry name" value="Beta-barrel_RND_2"/>
</dbReference>
<keyword evidence="7" id="KW-1185">Reference proteome</keyword>
<evidence type="ECO:0000259" key="5">
    <source>
        <dbReference type="Pfam" id="PF25954"/>
    </source>
</evidence>
<keyword evidence="1" id="KW-0175">Coiled coil</keyword>
<dbReference type="Gene3D" id="2.40.30.170">
    <property type="match status" value="1"/>
</dbReference>
<feature type="domain" description="CusB-like beta-barrel" evidence="5">
    <location>
        <begin position="323"/>
        <end position="365"/>
    </location>
</feature>
<evidence type="ECO:0000259" key="4">
    <source>
        <dbReference type="Pfam" id="PF25917"/>
    </source>
</evidence>
<feature type="coiled-coil region" evidence="1">
    <location>
        <begin position="191"/>
        <end position="284"/>
    </location>
</feature>
<dbReference type="SUPFAM" id="SSF111369">
    <property type="entry name" value="HlyD-like secretion proteins"/>
    <property type="match status" value="2"/>
</dbReference>
<dbReference type="Pfam" id="PF25917">
    <property type="entry name" value="BSH_RND"/>
    <property type="match status" value="1"/>
</dbReference>
<protein>
    <submittedName>
        <fullName evidence="6">HlyD family secretion protein</fullName>
    </submittedName>
</protein>
<sequence length="432" mass="46445">MPDDQRAPTIDAEEGQRHDAPAGRSLDDWQKDAERKAKRGGQEDEQAPKRSEGSAENESDDAADEGGDEQPAPKKPSLIRRHPLWILFGLIGVAVVAVLGYFTWLIFFYPYESTDDAFVDARQFSVAAKVSGYVGEVPVTDNQHVNPGDVILSIDPRDYQIALDQAKGQLESAKAFVQSADAQIASSNAAVDQSKARIASAQAALQFAQDEASRQQKLAQTGTGTVQNAQQAVSNLQQSQASFQEAQAGLTSSVKSVASAQAQKASAIASLHQAEASVEQAEQNLGYTTIKAEQAGRVVRLTGSKGQYLDAGQSVSMFVPDEIWVTANFKETQITDMRPGQPVDVSIDAYPDHPLQGRIDSVQPGSGTAFSLLPAENATGNYVKVVQRVPVKIVVDKWPTDVSIGPGMSVVPSATVRQPPAYIRPYADRLRN</sequence>
<accession>A0A7V7PQR4</accession>
<keyword evidence="3" id="KW-0812">Transmembrane</keyword>
<organism evidence="6 7">
    <name type="scientific">Plantimonas leprariae</name>
    <dbReference type="NCBI Taxonomy" id="2615207"/>
    <lineage>
        <taxon>Bacteria</taxon>
        <taxon>Pseudomonadati</taxon>
        <taxon>Pseudomonadota</taxon>
        <taxon>Alphaproteobacteria</taxon>
        <taxon>Hyphomicrobiales</taxon>
        <taxon>Aurantimonadaceae</taxon>
        <taxon>Plantimonas</taxon>
    </lineage>
</organism>
<dbReference type="InterPro" id="IPR050739">
    <property type="entry name" value="MFP"/>
</dbReference>
<dbReference type="PANTHER" id="PTHR30386">
    <property type="entry name" value="MEMBRANE FUSION SUBUNIT OF EMRAB-TOLC MULTIDRUG EFFLUX PUMP"/>
    <property type="match status" value="1"/>
</dbReference>
<evidence type="ECO:0000256" key="1">
    <source>
        <dbReference type="SAM" id="Coils"/>
    </source>
</evidence>
<dbReference type="Proteomes" id="UP000432089">
    <property type="component" value="Unassembled WGS sequence"/>
</dbReference>
<comment type="caution">
    <text evidence="6">The sequence shown here is derived from an EMBL/GenBank/DDBJ whole genome shotgun (WGS) entry which is preliminary data.</text>
</comment>
<keyword evidence="3" id="KW-0472">Membrane</keyword>
<dbReference type="PANTHER" id="PTHR30386:SF24">
    <property type="entry name" value="MULTIDRUG RESISTANCE EFFLUX PUMP"/>
    <property type="match status" value="1"/>
</dbReference>
<keyword evidence="3" id="KW-1133">Transmembrane helix</keyword>
<dbReference type="Gene3D" id="2.40.50.100">
    <property type="match status" value="1"/>
</dbReference>
<evidence type="ECO:0000256" key="3">
    <source>
        <dbReference type="SAM" id="Phobius"/>
    </source>
</evidence>
<feature type="domain" description="Multidrug resistance protein MdtA-like barrel-sandwich hybrid" evidence="4">
    <location>
        <begin position="123"/>
        <end position="318"/>
    </location>
</feature>
<dbReference type="RefSeq" id="WP_150968903.1">
    <property type="nucleotide sequence ID" value="NZ_VZDO01000004.1"/>
</dbReference>
<gene>
    <name evidence="6" type="ORF">F6X38_07050</name>
</gene>
<dbReference type="Pfam" id="PF25954">
    <property type="entry name" value="Beta-barrel_RND_2"/>
    <property type="match status" value="1"/>
</dbReference>
<feature type="transmembrane region" description="Helical" evidence="3">
    <location>
        <begin position="84"/>
        <end position="109"/>
    </location>
</feature>